<evidence type="ECO:0000313" key="3">
    <source>
        <dbReference type="EnsemblMetazoa" id="GMOY012290-PA"/>
    </source>
</evidence>
<sequence>MDKANPSCFLFYMLTLFVGGSLLFFLGFFPASQSQLVEIYGNGSVTTKPTELDGVK</sequence>
<evidence type="ECO:0000256" key="1">
    <source>
        <dbReference type="SAM" id="Phobius"/>
    </source>
</evidence>
<protein>
    <submittedName>
        <fullName evidence="2 3">Hypothetical secreted peptide</fullName>
    </submittedName>
</protein>
<reference evidence="2" key="2">
    <citation type="submission" date="2010-01" db="EMBL/GenBank/DDBJ databases">
        <authorList>
            <consortium name="International Glossina Genome Initiative"/>
            <person name="da Silva J."/>
            <person name="Ribeiro J.M.C."/>
            <person name="Abbeele J.V."/>
            <person name="Attardo G."/>
            <person name="Hao Z."/>
            <person name="Haines L.R."/>
            <person name="Soares M.B."/>
            <person name="Berriman M."/>
            <person name="Aksoy S."/>
            <person name="Lehane M.J."/>
        </authorList>
    </citation>
    <scope>NUCLEOTIDE SEQUENCE</scope>
    <source>
        <tissue evidence="2">Salivary gland</tissue>
    </source>
</reference>
<dbReference type="AlphaFoldDB" id="D3TSG7"/>
<reference evidence="3" key="5">
    <citation type="submission" date="2016-10" db="UniProtKB">
        <authorList>
            <consortium name="VectorBase"/>
        </authorList>
    </citation>
    <scope>IDENTIFICATION</scope>
    <source>
        <strain evidence="3">Yale</strain>
    </source>
</reference>
<evidence type="ECO:0000313" key="4">
    <source>
        <dbReference type="Proteomes" id="UP000092444"/>
    </source>
</evidence>
<keyword evidence="1" id="KW-1133">Transmembrane helix</keyword>
<dbReference type="STRING" id="37546.D3TSG7"/>
<dbReference type="EMBL" id="CCAG010023102">
    <property type="status" value="NOT_ANNOTATED_CDS"/>
    <property type="molecule type" value="Genomic_DNA"/>
</dbReference>
<proteinExistence type="evidence at transcript level"/>
<organism evidence="2">
    <name type="scientific">Glossina morsitans morsitans</name>
    <name type="common">Savannah tsetse fly</name>
    <dbReference type="NCBI Taxonomy" id="37546"/>
    <lineage>
        <taxon>Eukaryota</taxon>
        <taxon>Metazoa</taxon>
        <taxon>Ecdysozoa</taxon>
        <taxon>Arthropoda</taxon>
        <taxon>Hexapoda</taxon>
        <taxon>Insecta</taxon>
        <taxon>Pterygota</taxon>
        <taxon>Neoptera</taxon>
        <taxon>Endopterygota</taxon>
        <taxon>Diptera</taxon>
        <taxon>Brachycera</taxon>
        <taxon>Muscomorpha</taxon>
        <taxon>Hippoboscoidea</taxon>
        <taxon>Glossinidae</taxon>
        <taxon>Glossina</taxon>
    </lineage>
</organism>
<keyword evidence="1" id="KW-0472">Membrane</keyword>
<reference evidence="2" key="1">
    <citation type="journal article" date="2010" name="BMC Genomics">
        <title>An insight into the sialome of Glossina morsitans morsitans.</title>
        <authorList>
            <person name="Alves-Silva J."/>
            <person name="Ribeiro J.M."/>
            <person name="Van Den Abbeele J."/>
            <person name="Attardo G."/>
            <person name="Hao Z."/>
            <person name="Haines L.R."/>
            <person name="Soares M.B."/>
            <person name="Berriman M."/>
            <person name="Aksoy S."/>
            <person name="Lehane M.J."/>
        </authorList>
    </citation>
    <scope>NUCLEOTIDE SEQUENCE</scope>
    <source>
        <tissue evidence="2">Salivary gland</tissue>
    </source>
</reference>
<dbReference type="VEuPathDB" id="VectorBase:GMOY012290"/>
<keyword evidence="1" id="KW-0812">Transmembrane</keyword>
<name>D3TSG7_GLOMM</name>
<keyword evidence="4" id="KW-1185">Reference proteome</keyword>
<reference evidence="3" key="3">
    <citation type="submission" date="2014-03" db="EMBL/GenBank/DDBJ databases">
        <title>Genome Sequence of the Tsetse Fly (Glossina morsitans): Vector of African Trypanosomiasis.</title>
        <authorList>
            <person name="Lawson D."/>
        </authorList>
    </citation>
    <scope>NUCLEOTIDE SEQUENCE [LARGE SCALE GENOMIC DNA]</scope>
    <source>
        <strain evidence="3">Yale</strain>
    </source>
</reference>
<evidence type="ECO:0000313" key="2">
    <source>
        <dbReference type="EMBL" id="ADD20645.1"/>
    </source>
</evidence>
<dbReference type="EnsemblMetazoa" id="GMOY012290-RA">
    <property type="protein sequence ID" value="GMOY012290-PA"/>
    <property type="gene ID" value="GMOY012290"/>
</dbReference>
<feature type="transmembrane region" description="Helical" evidence="1">
    <location>
        <begin position="9"/>
        <end position="29"/>
    </location>
</feature>
<accession>D3TSG7</accession>
<reference evidence="3" key="6">
    <citation type="submission" date="2025-05" db="UniProtKB">
        <authorList>
            <consortium name="EnsemblMetazoa"/>
        </authorList>
    </citation>
    <scope>IDENTIFICATION</scope>
    <source>
        <strain evidence="3">Yale</strain>
    </source>
</reference>
<reference evidence="3 4" key="4">
    <citation type="submission" date="2014-03" db="EMBL/GenBank/DDBJ databases">
        <title>Genome Sequence of the Tsetse Fly (Glossina morsitans): Vector of African Trypanosomiasis.</title>
        <authorList>
            <consortium name="International Glossina Genome Initiative W.H.O."/>
            <person name="Lawson D."/>
        </authorList>
    </citation>
    <scope>NUCLEOTIDE SEQUENCE [LARGE SCALE GENOMIC DNA]</scope>
    <source>
        <strain evidence="3 4">Yale</strain>
    </source>
</reference>
<dbReference type="Proteomes" id="UP000092444">
    <property type="component" value="Unassembled WGS sequence"/>
</dbReference>
<dbReference type="EMBL" id="EZ424369">
    <property type="protein sequence ID" value="ADD20645.1"/>
    <property type="molecule type" value="mRNA"/>
</dbReference>